<keyword evidence="4" id="KW-0274">FAD</keyword>
<feature type="domain" description="FAD-binding PCMH-type" evidence="8">
    <location>
        <begin position="222"/>
        <end position="404"/>
    </location>
</feature>
<dbReference type="InterPro" id="IPR036318">
    <property type="entry name" value="FAD-bd_PCMH-like_sf"/>
</dbReference>
<organism evidence="9 10">
    <name type="scientific">Zasmidium cellare</name>
    <name type="common">Wine cellar mold</name>
    <name type="synonym">Racodium cellare</name>
    <dbReference type="NCBI Taxonomy" id="395010"/>
    <lineage>
        <taxon>Eukaryota</taxon>
        <taxon>Fungi</taxon>
        <taxon>Dikarya</taxon>
        <taxon>Ascomycota</taxon>
        <taxon>Pezizomycotina</taxon>
        <taxon>Dothideomycetes</taxon>
        <taxon>Dothideomycetidae</taxon>
        <taxon>Mycosphaerellales</taxon>
        <taxon>Mycosphaerellaceae</taxon>
        <taxon>Zasmidium</taxon>
    </lineage>
</organism>
<reference evidence="9 10" key="1">
    <citation type="journal article" date="2023" name="G3 (Bethesda)">
        <title>A chromosome-level genome assembly of Zasmidium syzygii isolated from banana leaves.</title>
        <authorList>
            <person name="van Westerhoven A.C."/>
            <person name="Mehrabi R."/>
            <person name="Talebi R."/>
            <person name="Steentjes M.B.F."/>
            <person name="Corcolon B."/>
            <person name="Chong P.A."/>
            <person name="Kema G.H.J."/>
            <person name="Seidl M.F."/>
        </authorList>
    </citation>
    <scope>NUCLEOTIDE SEQUENCE [LARGE SCALE GENOMIC DNA]</scope>
    <source>
        <strain evidence="9 10">P124</strain>
    </source>
</reference>
<dbReference type="Pfam" id="PF08031">
    <property type="entry name" value="BBE"/>
    <property type="match status" value="1"/>
</dbReference>
<dbReference type="PROSITE" id="PS51387">
    <property type="entry name" value="FAD_PCMH"/>
    <property type="match status" value="1"/>
</dbReference>
<feature type="signal peptide" evidence="7">
    <location>
        <begin position="1"/>
        <end position="18"/>
    </location>
</feature>
<evidence type="ECO:0000259" key="8">
    <source>
        <dbReference type="PROSITE" id="PS51387"/>
    </source>
</evidence>
<dbReference type="InterPro" id="IPR016166">
    <property type="entry name" value="FAD-bd_PCMH"/>
</dbReference>
<dbReference type="EMBL" id="JAXOVC010000005">
    <property type="protein sequence ID" value="KAK4500953.1"/>
    <property type="molecule type" value="Genomic_DNA"/>
</dbReference>
<comment type="caution">
    <text evidence="9">The sequence shown here is derived from an EMBL/GenBank/DDBJ whole genome shotgun (WGS) entry which is preliminary data.</text>
</comment>
<keyword evidence="5" id="KW-0560">Oxidoreductase</keyword>
<comment type="similarity">
    <text evidence="2">Belongs to the oxygen-dependent FAD-linked oxidoreductase family.</text>
</comment>
<dbReference type="Proteomes" id="UP001305779">
    <property type="component" value="Unassembled WGS sequence"/>
</dbReference>
<proteinExistence type="inferred from homology"/>
<dbReference type="SUPFAM" id="SSF56176">
    <property type="entry name" value="FAD-binding/transporter-associated domain-like"/>
    <property type="match status" value="1"/>
</dbReference>
<sequence length="668" mass="69365">MLLKYFAATTLAIGLSVAEPTTLTGASGTIISGTNGVTLAGESGTIMSGTGGETLAGASGTIFSGPNGITEAGASGTIISGTNGIETLIGTDGTVVMSNGAIITPAAGGESPTTASPASGASTTGSPTSASASAATYTGAVAPTAMADVYMMGAIALAGAGALFMIALLGDKDKDAIDSEGSVGDAVLQYVLKLDAKNSYSVPVKDSSPDGGYIRNADGSLRESVVVTYVVNATTMDQVVKTVEFVAEHNLELVVKNTGHDYLGRSTASGGFSLWTEHLKTATFAKNLTTAGCTQARDVVVAGAGVNVGELYQVADENNALCNGGYNPTVGACGGYWMLGGIGSPFGPILGYGVDRIAQFEIVLANGTVTIASECQNTDLYWAVKGGGGVYGLVTRVWVLAAPKPEKVNIVAGTFTANSSQAYTDLVDTMVDTSPEFRDPAKLTSCLMVALDSTFQILCIKAFNSSETVVSADQSQAVFGPVSSVEGVTTALESTQYDTWYEAYQAEVVAIVQQGAPTGLSLLDVSRALLDTTLYTDKGRQSVKDFLLAVDRNQSIIFEWNGGFATTTPPTKYSSIHPEFRKSVGYIVSPVESSSNGPTTALQNSTMDHLSGLLDKYIGTTAYPNEENVRTNDIQQRFWGPNYPKLVDLKRQYDPDNVFTCKSCVSLD</sequence>
<name>A0ABR0EIJ5_ZASCE</name>
<evidence type="ECO:0000256" key="5">
    <source>
        <dbReference type="ARBA" id="ARBA00023002"/>
    </source>
</evidence>
<evidence type="ECO:0000256" key="4">
    <source>
        <dbReference type="ARBA" id="ARBA00022827"/>
    </source>
</evidence>
<accession>A0ABR0EIJ5</accession>
<protein>
    <recommendedName>
        <fullName evidence="8">FAD-binding PCMH-type domain-containing protein</fullName>
    </recommendedName>
</protein>
<keyword evidence="7" id="KW-0732">Signal</keyword>
<keyword evidence="3" id="KW-0285">Flavoprotein</keyword>
<comment type="cofactor">
    <cofactor evidence="1">
        <name>FAD</name>
        <dbReference type="ChEBI" id="CHEBI:57692"/>
    </cofactor>
</comment>
<dbReference type="PANTHER" id="PTHR42973:SF39">
    <property type="entry name" value="FAD-BINDING PCMH-TYPE DOMAIN-CONTAINING PROTEIN"/>
    <property type="match status" value="1"/>
</dbReference>
<evidence type="ECO:0000256" key="3">
    <source>
        <dbReference type="ARBA" id="ARBA00022630"/>
    </source>
</evidence>
<gene>
    <name evidence="9" type="ORF">PRZ48_006759</name>
</gene>
<evidence type="ECO:0000256" key="1">
    <source>
        <dbReference type="ARBA" id="ARBA00001974"/>
    </source>
</evidence>
<feature type="region of interest" description="Disordered" evidence="6">
    <location>
        <begin position="107"/>
        <end position="129"/>
    </location>
</feature>
<dbReference type="Gene3D" id="3.30.465.10">
    <property type="match status" value="2"/>
</dbReference>
<dbReference type="Pfam" id="PF01565">
    <property type="entry name" value="FAD_binding_4"/>
    <property type="match status" value="1"/>
</dbReference>
<evidence type="ECO:0000256" key="7">
    <source>
        <dbReference type="SAM" id="SignalP"/>
    </source>
</evidence>
<feature type="compositionally biased region" description="Low complexity" evidence="6">
    <location>
        <begin position="111"/>
        <end position="129"/>
    </location>
</feature>
<evidence type="ECO:0000256" key="2">
    <source>
        <dbReference type="ARBA" id="ARBA00005466"/>
    </source>
</evidence>
<evidence type="ECO:0000256" key="6">
    <source>
        <dbReference type="SAM" id="MobiDB-lite"/>
    </source>
</evidence>
<dbReference type="InterPro" id="IPR012951">
    <property type="entry name" value="BBE"/>
</dbReference>
<evidence type="ECO:0000313" key="9">
    <source>
        <dbReference type="EMBL" id="KAK4500953.1"/>
    </source>
</evidence>
<dbReference type="InterPro" id="IPR016169">
    <property type="entry name" value="FAD-bd_PCMH_sub2"/>
</dbReference>
<dbReference type="InterPro" id="IPR050416">
    <property type="entry name" value="FAD-linked_Oxidoreductase"/>
</dbReference>
<dbReference type="PANTHER" id="PTHR42973">
    <property type="entry name" value="BINDING OXIDOREDUCTASE, PUTATIVE (AFU_ORTHOLOGUE AFUA_1G17690)-RELATED"/>
    <property type="match status" value="1"/>
</dbReference>
<evidence type="ECO:0000313" key="10">
    <source>
        <dbReference type="Proteomes" id="UP001305779"/>
    </source>
</evidence>
<keyword evidence="10" id="KW-1185">Reference proteome</keyword>
<dbReference type="InterPro" id="IPR006094">
    <property type="entry name" value="Oxid_FAD_bind_N"/>
</dbReference>
<feature type="chain" id="PRO_5046065494" description="FAD-binding PCMH-type domain-containing protein" evidence="7">
    <location>
        <begin position="19"/>
        <end position="668"/>
    </location>
</feature>